<dbReference type="EMBL" id="JAPZLR010000016">
    <property type="protein sequence ID" value="MCZ7939826.1"/>
    <property type="molecule type" value="Genomic_DNA"/>
</dbReference>
<accession>A0A9X3KTK7</accession>
<name>A0A9X3KTK7_9HYPH</name>
<dbReference type="GeneID" id="79865463"/>
<organism evidence="1 2">
    <name type="scientific">Agrobacterium salinitolerans</name>
    <dbReference type="NCBI Taxonomy" id="1183413"/>
    <lineage>
        <taxon>Bacteria</taxon>
        <taxon>Pseudomonadati</taxon>
        <taxon>Pseudomonadota</taxon>
        <taxon>Alphaproteobacteria</taxon>
        <taxon>Hyphomicrobiales</taxon>
        <taxon>Rhizobiaceae</taxon>
        <taxon>Rhizobium/Agrobacterium group</taxon>
        <taxon>Agrobacterium</taxon>
    </lineage>
</organism>
<evidence type="ECO:0000313" key="1">
    <source>
        <dbReference type="EMBL" id="MCZ7939826.1"/>
    </source>
</evidence>
<proteinExistence type="predicted"/>
<comment type="caution">
    <text evidence="1">The sequence shown here is derived from an EMBL/GenBank/DDBJ whole genome shotgun (WGS) entry which is preliminary data.</text>
</comment>
<dbReference type="AlphaFoldDB" id="A0A9X3KTK7"/>
<dbReference type="Proteomes" id="UP001151018">
    <property type="component" value="Unassembled WGS sequence"/>
</dbReference>
<protein>
    <submittedName>
        <fullName evidence="1">Uncharacterized protein</fullName>
    </submittedName>
</protein>
<sequence>MYKGVFVDDADEAYAGVMSTPGELEFEFLKVSPLTTQALTIRERNPHVVALDYRLDEVDAGIEAGHTYKGSGLAQLLRDAAIMHPANDFSLVLVSNETKLKAAYDPDKTAHDLFDKVYSKEEVNENRDRVRTELIALARAYQTLRQMHTKFDISTILGANELDTEQLDSQELRRSFETAAAPHLIVRQLLRNMIERPAILIDDHWACAMLGINPEDFHLIAPVLQEAGVLYTGLLGDGWRRWWSGRLEVFSEKIFEDRPSGLTSAERAAKLSDTLGKKIRPNMSPWNGSVDEYPVFACASCGRPSELRHSLAAYDPRAPRYTTRRRICWDCIQKDTYKHLNSPLEVDETDADLVNDVQEMERTEGGK</sequence>
<dbReference type="RefSeq" id="WP_269834383.1">
    <property type="nucleotide sequence ID" value="NZ_JAPZLN010000008.1"/>
</dbReference>
<evidence type="ECO:0000313" key="2">
    <source>
        <dbReference type="Proteomes" id="UP001151018"/>
    </source>
</evidence>
<reference evidence="1" key="1">
    <citation type="submission" date="2022-12" db="EMBL/GenBank/DDBJ databases">
        <title>Draft genome sequences of 22 rhizogenic Agrobacterium biovar 1 strains, the causative agent of hairy root disease.</title>
        <authorList>
            <person name="Kim N."/>
            <person name="Vargas P."/>
            <person name="Rediers H."/>
        </authorList>
    </citation>
    <scope>NUCLEOTIDE SEQUENCE</scope>
    <source>
        <strain evidence="1">ST15.13.006</strain>
    </source>
</reference>
<gene>
    <name evidence="1" type="ORF">O9X88_19970</name>
</gene>